<dbReference type="Pfam" id="PF13392">
    <property type="entry name" value="HNH_3"/>
    <property type="match status" value="1"/>
</dbReference>
<organism evidence="2">
    <name type="scientific">marine sediment metagenome</name>
    <dbReference type="NCBI Taxonomy" id="412755"/>
    <lineage>
        <taxon>unclassified sequences</taxon>
        <taxon>metagenomes</taxon>
        <taxon>ecological metagenomes</taxon>
    </lineage>
</organism>
<accession>A0A0F9S3Q4</accession>
<dbReference type="EMBL" id="LAZR01002307">
    <property type="protein sequence ID" value="KKN31726.1"/>
    <property type="molecule type" value="Genomic_DNA"/>
</dbReference>
<evidence type="ECO:0000313" key="2">
    <source>
        <dbReference type="EMBL" id="KKN31726.1"/>
    </source>
</evidence>
<comment type="caution">
    <text evidence="2">The sequence shown here is derived from an EMBL/GenBank/DDBJ whole genome shotgun (WGS) entry which is preliminary data.</text>
</comment>
<sequence length="142" mass="16728">MTEYTGICEVCSRDFVYQRNSKIYPSSNFRKRCTSCRRVYKKPTYNSRWRTESRYLKSTGYFVIRVDGHYVAEHRYVMEQMLGRKLRKGEMVHHKDGNKTNNAPQNLEVWMNTHSFGIRASDLICPHCGKSYIPISSTISEL</sequence>
<dbReference type="Gene3D" id="3.90.75.20">
    <property type="match status" value="1"/>
</dbReference>
<dbReference type="AlphaFoldDB" id="A0A0F9S3Q4"/>
<dbReference type="InterPro" id="IPR044925">
    <property type="entry name" value="His-Me_finger_sf"/>
</dbReference>
<feature type="domain" description="HNH nuclease" evidence="1">
    <location>
        <begin position="74"/>
        <end position="109"/>
    </location>
</feature>
<evidence type="ECO:0000259" key="1">
    <source>
        <dbReference type="Pfam" id="PF13392"/>
    </source>
</evidence>
<dbReference type="SUPFAM" id="SSF54060">
    <property type="entry name" value="His-Me finger endonucleases"/>
    <property type="match status" value="1"/>
</dbReference>
<dbReference type="InterPro" id="IPR003615">
    <property type="entry name" value="HNH_nuc"/>
</dbReference>
<protein>
    <recommendedName>
        <fullName evidence="1">HNH nuclease domain-containing protein</fullName>
    </recommendedName>
</protein>
<name>A0A0F9S3Q4_9ZZZZ</name>
<gene>
    <name evidence="2" type="ORF">LCGC14_0821110</name>
</gene>
<reference evidence="2" key="1">
    <citation type="journal article" date="2015" name="Nature">
        <title>Complex archaea that bridge the gap between prokaryotes and eukaryotes.</title>
        <authorList>
            <person name="Spang A."/>
            <person name="Saw J.H."/>
            <person name="Jorgensen S.L."/>
            <person name="Zaremba-Niedzwiedzka K."/>
            <person name="Martijn J."/>
            <person name="Lind A.E."/>
            <person name="van Eijk R."/>
            <person name="Schleper C."/>
            <person name="Guy L."/>
            <person name="Ettema T.J."/>
        </authorList>
    </citation>
    <scope>NUCLEOTIDE SEQUENCE</scope>
</reference>
<proteinExistence type="predicted"/>